<dbReference type="GO" id="GO:0000978">
    <property type="term" value="F:RNA polymerase II cis-regulatory region sequence-specific DNA binding"/>
    <property type="evidence" value="ECO:0007669"/>
    <property type="project" value="TreeGrafter"/>
</dbReference>
<dbReference type="FunFam" id="3.30.160.60:FF:000446">
    <property type="entry name" value="Zinc finger protein"/>
    <property type="match status" value="1"/>
</dbReference>
<dbReference type="GeneID" id="24141311"/>
<keyword evidence="3 5" id="KW-0863">Zinc-finger</keyword>
<sequence length="407" mass="45246">MADPQLKMKTHHRRQIPDWERKFQCPHPLCGKRFTRKFSMTEHIKTHTGDKPHECTAKGCGKKFTTAGNLARHRKIHDCATKDNNHNSETSPSSTKSSADDFNPPMDKAQLARRRFSVPTTSADFFTQYKPAQSALLFADPATILQNKIEATRSFETGATDAAEKMGAFAPPQWMGVDLANTHPIPYRPPTHQPPMAHPRSQSLTHAQLSSQLQAFQASLRFDPSTSYAGSPHRINIDTLLQDPDEMDDIKEEDDEHLLHNNNNNNNAMLCAPNPMLLPNAPGAGLGLGMSFEAQKPMGMHLAAPAADAFEPYAPTPELDFEDSEIIQMLISDRSDDEVLSPSYSDINSNNNHNHSQNEYLTTTSSMMFDMPPEWHQKTEAYRSSTPATYTPTPTNGVANGLNYCSA</sequence>
<dbReference type="GO" id="GO:0031519">
    <property type="term" value="C:PcG protein complex"/>
    <property type="evidence" value="ECO:0007669"/>
    <property type="project" value="TreeGrafter"/>
</dbReference>
<dbReference type="FunFam" id="3.30.160.60:FF:000125">
    <property type="entry name" value="Putative zinc finger protein 143"/>
    <property type="match status" value="1"/>
</dbReference>
<dbReference type="RefSeq" id="XP_012200310.1">
    <property type="nucleotide sequence ID" value="XM_012344920.1"/>
</dbReference>
<dbReference type="PROSITE" id="PS00028">
    <property type="entry name" value="ZINC_FINGER_C2H2_1"/>
    <property type="match status" value="2"/>
</dbReference>
<evidence type="ECO:0000259" key="7">
    <source>
        <dbReference type="PROSITE" id="PS50157"/>
    </source>
</evidence>
<dbReference type="SMART" id="SM00355">
    <property type="entry name" value="ZnF_C2H2"/>
    <property type="match status" value="2"/>
</dbReference>
<dbReference type="PROSITE" id="PS50157">
    <property type="entry name" value="ZINC_FINGER_C2H2_2"/>
    <property type="match status" value="2"/>
</dbReference>
<keyword evidence="1" id="KW-0479">Metal-binding</keyword>
<dbReference type="EMBL" id="KK583208">
    <property type="protein sequence ID" value="KDO28976.1"/>
    <property type="molecule type" value="Genomic_DNA"/>
</dbReference>
<dbReference type="GO" id="GO:0000981">
    <property type="term" value="F:DNA-binding transcription factor activity, RNA polymerase II-specific"/>
    <property type="evidence" value="ECO:0007669"/>
    <property type="project" value="TreeGrafter"/>
</dbReference>
<dbReference type="PANTHER" id="PTHR14003:SF19">
    <property type="entry name" value="YY2 TRANSCRIPTION FACTOR"/>
    <property type="match status" value="1"/>
</dbReference>
<dbReference type="Pfam" id="PF00096">
    <property type="entry name" value="zf-C2H2"/>
    <property type="match status" value="2"/>
</dbReference>
<evidence type="ECO:0000313" key="8">
    <source>
        <dbReference type="EMBL" id="KDO28976.1"/>
    </source>
</evidence>
<accession>A0A067CR07</accession>
<dbReference type="PANTHER" id="PTHR14003">
    <property type="entry name" value="TRANSCRIPTIONAL REPRESSOR PROTEIN YY"/>
    <property type="match status" value="1"/>
</dbReference>
<dbReference type="KEGG" id="spar:SPRG_20080"/>
<dbReference type="SUPFAM" id="SSF57667">
    <property type="entry name" value="beta-beta-alpha zinc fingers"/>
    <property type="match status" value="1"/>
</dbReference>
<evidence type="ECO:0000256" key="4">
    <source>
        <dbReference type="ARBA" id="ARBA00022833"/>
    </source>
</evidence>
<dbReference type="InterPro" id="IPR036236">
    <property type="entry name" value="Znf_C2H2_sf"/>
</dbReference>
<name>A0A067CR07_SAPPC</name>
<keyword evidence="9" id="KW-1185">Reference proteome</keyword>
<keyword evidence="2" id="KW-0677">Repeat</keyword>
<evidence type="ECO:0000313" key="9">
    <source>
        <dbReference type="Proteomes" id="UP000030745"/>
    </source>
</evidence>
<dbReference type="InterPro" id="IPR013087">
    <property type="entry name" value="Znf_C2H2_type"/>
</dbReference>
<dbReference type="AlphaFoldDB" id="A0A067CR07"/>
<feature type="domain" description="C2H2-type" evidence="7">
    <location>
        <begin position="23"/>
        <end position="52"/>
    </location>
</feature>
<dbReference type="OrthoDB" id="654211at2759"/>
<organism evidence="8 9">
    <name type="scientific">Saprolegnia parasitica (strain CBS 223.65)</name>
    <dbReference type="NCBI Taxonomy" id="695850"/>
    <lineage>
        <taxon>Eukaryota</taxon>
        <taxon>Sar</taxon>
        <taxon>Stramenopiles</taxon>
        <taxon>Oomycota</taxon>
        <taxon>Saprolegniomycetes</taxon>
        <taxon>Saprolegniales</taxon>
        <taxon>Saprolegniaceae</taxon>
        <taxon>Saprolegnia</taxon>
    </lineage>
</organism>
<feature type="domain" description="C2H2-type" evidence="7">
    <location>
        <begin position="53"/>
        <end position="77"/>
    </location>
</feature>
<dbReference type="GO" id="GO:0000785">
    <property type="term" value="C:chromatin"/>
    <property type="evidence" value="ECO:0007669"/>
    <property type="project" value="TreeGrafter"/>
</dbReference>
<reference evidence="8 9" key="1">
    <citation type="journal article" date="2013" name="PLoS Genet.">
        <title>Distinctive expansion of potential virulence genes in the genome of the oomycete fish pathogen Saprolegnia parasitica.</title>
        <authorList>
            <person name="Jiang R.H."/>
            <person name="de Bruijn I."/>
            <person name="Haas B.J."/>
            <person name="Belmonte R."/>
            <person name="Lobach L."/>
            <person name="Christie J."/>
            <person name="van den Ackerveken G."/>
            <person name="Bottin A."/>
            <person name="Bulone V."/>
            <person name="Diaz-Moreno S.M."/>
            <person name="Dumas B."/>
            <person name="Fan L."/>
            <person name="Gaulin E."/>
            <person name="Govers F."/>
            <person name="Grenville-Briggs L.J."/>
            <person name="Horner N.R."/>
            <person name="Levin J.Z."/>
            <person name="Mammella M."/>
            <person name="Meijer H.J."/>
            <person name="Morris P."/>
            <person name="Nusbaum C."/>
            <person name="Oome S."/>
            <person name="Phillips A.J."/>
            <person name="van Rooyen D."/>
            <person name="Rzeszutek E."/>
            <person name="Saraiva M."/>
            <person name="Secombes C.J."/>
            <person name="Seidl M.F."/>
            <person name="Snel B."/>
            <person name="Stassen J.H."/>
            <person name="Sykes S."/>
            <person name="Tripathy S."/>
            <person name="van den Berg H."/>
            <person name="Vega-Arreguin J.C."/>
            <person name="Wawra S."/>
            <person name="Young S.K."/>
            <person name="Zeng Q."/>
            <person name="Dieguez-Uribeondo J."/>
            <person name="Russ C."/>
            <person name="Tyler B.M."/>
            <person name="van West P."/>
        </authorList>
    </citation>
    <scope>NUCLEOTIDE SEQUENCE [LARGE SCALE GENOMIC DNA]</scope>
    <source>
        <strain evidence="8 9">CBS 223.65</strain>
    </source>
</reference>
<evidence type="ECO:0000256" key="1">
    <source>
        <dbReference type="ARBA" id="ARBA00022723"/>
    </source>
</evidence>
<evidence type="ECO:0000256" key="5">
    <source>
        <dbReference type="PROSITE-ProRule" id="PRU00042"/>
    </source>
</evidence>
<evidence type="ECO:0000256" key="2">
    <source>
        <dbReference type="ARBA" id="ARBA00022737"/>
    </source>
</evidence>
<dbReference type="STRING" id="695850.A0A067CR07"/>
<dbReference type="GO" id="GO:0005667">
    <property type="term" value="C:transcription regulator complex"/>
    <property type="evidence" value="ECO:0007669"/>
    <property type="project" value="TreeGrafter"/>
</dbReference>
<protein>
    <recommendedName>
        <fullName evidence="7">C2H2-type domain-containing protein</fullName>
    </recommendedName>
</protein>
<feature type="compositionally biased region" description="Low complexity" evidence="6">
    <location>
        <begin position="88"/>
        <end position="97"/>
    </location>
</feature>
<dbReference type="Proteomes" id="UP000030745">
    <property type="component" value="Unassembled WGS sequence"/>
</dbReference>
<feature type="region of interest" description="Disordered" evidence="6">
    <location>
        <begin position="78"/>
        <end position="106"/>
    </location>
</feature>
<keyword evidence="4" id="KW-0862">Zinc</keyword>
<dbReference type="GO" id="GO:0008270">
    <property type="term" value="F:zinc ion binding"/>
    <property type="evidence" value="ECO:0007669"/>
    <property type="project" value="UniProtKB-KW"/>
</dbReference>
<dbReference type="VEuPathDB" id="FungiDB:SPRG_20080"/>
<dbReference type="OMA" id="HECTAKG"/>
<proteinExistence type="predicted"/>
<dbReference type="Gene3D" id="3.30.160.60">
    <property type="entry name" value="Classic Zinc Finger"/>
    <property type="match status" value="2"/>
</dbReference>
<gene>
    <name evidence="8" type="ORF">SPRG_20080</name>
</gene>
<evidence type="ECO:0000256" key="6">
    <source>
        <dbReference type="SAM" id="MobiDB-lite"/>
    </source>
</evidence>
<evidence type="ECO:0000256" key="3">
    <source>
        <dbReference type="ARBA" id="ARBA00022771"/>
    </source>
</evidence>